<dbReference type="Pfam" id="PF17926">
    <property type="entry name" value="TetR_C_21"/>
    <property type="match status" value="1"/>
</dbReference>
<feature type="domain" description="HTH-type transcriptional repressor Sco4008 C-terminal" evidence="1">
    <location>
        <begin position="15"/>
        <end position="119"/>
    </location>
</feature>
<sequence>MATASVDAVPFDPLDLPGYAGRLFDSYETGPELVGLAAWYQLERGNDELPPSAVDSLTSKLTQLEQAQHDGHVNPAIPARQLLSLVVHLSLAGTGVTPVLEPRDTDRQAEREAIVEAVRLISAR</sequence>
<dbReference type="Proteomes" id="UP001523369">
    <property type="component" value="Unassembled WGS sequence"/>
</dbReference>
<dbReference type="InterPro" id="IPR036271">
    <property type="entry name" value="Tet_transcr_reg_TetR-rel_C_sf"/>
</dbReference>
<accession>A0ABT1E3C2</accession>
<name>A0ABT1E3C2_9ACTN</name>
<protein>
    <recommendedName>
        <fullName evidence="1">HTH-type transcriptional repressor Sco4008 C-terminal domain-containing protein</fullName>
    </recommendedName>
</protein>
<evidence type="ECO:0000259" key="1">
    <source>
        <dbReference type="Pfam" id="PF17926"/>
    </source>
</evidence>
<evidence type="ECO:0000313" key="3">
    <source>
        <dbReference type="Proteomes" id="UP001523369"/>
    </source>
</evidence>
<comment type="caution">
    <text evidence="2">The sequence shown here is derived from an EMBL/GenBank/DDBJ whole genome shotgun (WGS) entry which is preliminary data.</text>
</comment>
<evidence type="ECO:0000313" key="2">
    <source>
        <dbReference type="EMBL" id="MCO8277636.1"/>
    </source>
</evidence>
<organism evidence="2 3">
    <name type="scientific">Paractinoplanes aksuensis</name>
    <dbReference type="NCBI Taxonomy" id="2939490"/>
    <lineage>
        <taxon>Bacteria</taxon>
        <taxon>Bacillati</taxon>
        <taxon>Actinomycetota</taxon>
        <taxon>Actinomycetes</taxon>
        <taxon>Micromonosporales</taxon>
        <taxon>Micromonosporaceae</taxon>
        <taxon>Paractinoplanes</taxon>
    </lineage>
</organism>
<dbReference type="InterPro" id="IPR041467">
    <property type="entry name" value="Sco4008_C"/>
</dbReference>
<dbReference type="SUPFAM" id="SSF48498">
    <property type="entry name" value="Tetracyclin repressor-like, C-terminal domain"/>
    <property type="match status" value="1"/>
</dbReference>
<gene>
    <name evidence="2" type="ORF">M1L60_44375</name>
</gene>
<proteinExistence type="predicted"/>
<dbReference type="EMBL" id="JAMYJR010000062">
    <property type="protein sequence ID" value="MCO8277636.1"/>
    <property type="molecule type" value="Genomic_DNA"/>
</dbReference>
<dbReference type="Gene3D" id="1.10.357.10">
    <property type="entry name" value="Tetracycline Repressor, domain 2"/>
    <property type="match status" value="1"/>
</dbReference>
<reference evidence="2 3" key="1">
    <citation type="submission" date="2022-06" db="EMBL/GenBank/DDBJ databases">
        <title>New Species of the Genus Actinoplanes, ActinopZanes ferrugineus.</title>
        <authorList>
            <person name="Ding P."/>
        </authorList>
    </citation>
    <scope>NUCLEOTIDE SEQUENCE [LARGE SCALE GENOMIC DNA]</scope>
    <source>
        <strain evidence="2 3">TRM88003</strain>
    </source>
</reference>
<dbReference type="RefSeq" id="WP_253243646.1">
    <property type="nucleotide sequence ID" value="NZ_JAMYJR010000062.1"/>
</dbReference>
<keyword evidence="3" id="KW-1185">Reference proteome</keyword>